<dbReference type="EMBL" id="PGCI01000321">
    <property type="protein sequence ID" value="PLW29734.1"/>
    <property type="molecule type" value="Genomic_DNA"/>
</dbReference>
<dbReference type="AlphaFoldDB" id="A0A2N5TW94"/>
<proteinExistence type="predicted"/>
<comment type="caution">
    <text evidence="1">The sequence shown here is derived from an EMBL/GenBank/DDBJ whole genome shotgun (WGS) entry which is preliminary data.</text>
</comment>
<organism evidence="1 2">
    <name type="scientific">Puccinia coronata f. sp. avenae</name>
    <dbReference type="NCBI Taxonomy" id="200324"/>
    <lineage>
        <taxon>Eukaryota</taxon>
        <taxon>Fungi</taxon>
        <taxon>Dikarya</taxon>
        <taxon>Basidiomycota</taxon>
        <taxon>Pucciniomycotina</taxon>
        <taxon>Pucciniomycetes</taxon>
        <taxon>Pucciniales</taxon>
        <taxon>Pucciniaceae</taxon>
        <taxon>Puccinia</taxon>
    </lineage>
</organism>
<dbReference type="Proteomes" id="UP000235392">
    <property type="component" value="Unassembled WGS sequence"/>
</dbReference>
<evidence type="ECO:0000313" key="1">
    <source>
        <dbReference type="EMBL" id="PLW29734.1"/>
    </source>
</evidence>
<gene>
    <name evidence="1" type="ORF">PCASD_15590</name>
</gene>
<name>A0A2N5TW94_9BASI</name>
<evidence type="ECO:0000313" key="2">
    <source>
        <dbReference type="Proteomes" id="UP000235392"/>
    </source>
</evidence>
<sequence length="93" mass="10538">MGKPPEEQLIARADHQLPLASFLYKIDGSTSNSQASSRRELRWHMQDNQQPRVSKWLPPGGSRVGMLKPAPGYPDAENLPDVENRFIRRPLFG</sequence>
<accession>A0A2N5TW94</accession>
<protein>
    <submittedName>
        <fullName evidence="1">Uncharacterized protein</fullName>
    </submittedName>
</protein>
<reference evidence="1 2" key="1">
    <citation type="submission" date="2017-11" db="EMBL/GenBank/DDBJ databases">
        <title>De novo assembly and phasing of dikaryotic genomes from two isolates of Puccinia coronata f. sp. avenae, the causal agent of oat crown rust.</title>
        <authorList>
            <person name="Miller M.E."/>
            <person name="Zhang Y."/>
            <person name="Omidvar V."/>
            <person name="Sperschneider J."/>
            <person name="Schwessinger B."/>
            <person name="Raley C."/>
            <person name="Palmer J.M."/>
            <person name="Garnica D."/>
            <person name="Upadhyaya N."/>
            <person name="Rathjen J."/>
            <person name="Taylor J.M."/>
            <person name="Park R.F."/>
            <person name="Dodds P.N."/>
            <person name="Hirsch C.D."/>
            <person name="Kianian S.F."/>
            <person name="Figueroa M."/>
        </authorList>
    </citation>
    <scope>NUCLEOTIDE SEQUENCE [LARGE SCALE GENOMIC DNA]</scope>
    <source>
        <strain evidence="1">12SD80</strain>
    </source>
</reference>